<proteinExistence type="predicted"/>
<organism evidence="1 2">
    <name type="scientific">Saccharothrix hoggarensis</name>
    <dbReference type="NCBI Taxonomy" id="913853"/>
    <lineage>
        <taxon>Bacteria</taxon>
        <taxon>Bacillati</taxon>
        <taxon>Actinomycetota</taxon>
        <taxon>Actinomycetes</taxon>
        <taxon>Pseudonocardiales</taxon>
        <taxon>Pseudonocardiaceae</taxon>
        <taxon>Saccharothrix</taxon>
    </lineage>
</organism>
<dbReference type="Proteomes" id="UP001597168">
    <property type="component" value="Unassembled WGS sequence"/>
</dbReference>
<evidence type="ECO:0008006" key="3">
    <source>
        <dbReference type="Google" id="ProtNLM"/>
    </source>
</evidence>
<dbReference type="EMBL" id="JBHTLK010000029">
    <property type="protein sequence ID" value="MFD1147172.1"/>
    <property type="molecule type" value="Genomic_DNA"/>
</dbReference>
<comment type="caution">
    <text evidence="1">The sequence shown here is derived from an EMBL/GenBank/DDBJ whole genome shotgun (WGS) entry which is preliminary data.</text>
</comment>
<dbReference type="RefSeq" id="WP_380722136.1">
    <property type="nucleotide sequence ID" value="NZ_JBHTLK010000029.1"/>
</dbReference>
<evidence type="ECO:0000313" key="1">
    <source>
        <dbReference type="EMBL" id="MFD1147172.1"/>
    </source>
</evidence>
<protein>
    <recommendedName>
        <fullName evidence="3">EAL domain-containing protein</fullName>
    </recommendedName>
</protein>
<reference evidence="2" key="1">
    <citation type="journal article" date="2019" name="Int. J. Syst. Evol. Microbiol.">
        <title>The Global Catalogue of Microorganisms (GCM) 10K type strain sequencing project: providing services to taxonomists for standard genome sequencing and annotation.</title>
        <authorList>
            <consortium name="The Broad Institute Genomics Platform"/>
            <consortium name="The Broad Institute Genome Sequencing Center for Infectious Disease"/>
            <person name="Wu L."/>
            <person name="Ma J."/>
        </authorList>
    </citation>
    <scope>NUCLEOTIDE SEQUENCE [LARGE SCALE GENOMIC DNA]</scope>
    <source>
        <strain evidence="2">CCUG 60214</strain>
    </source>
</reference>
<name>A0ABW3QQU7_9PSEU</name>
<sequence length="31" mass="3287">MACVAHDLGIELTVESEYAPKALVEGVRVGE</sequence>
<gene>
    <name evidence="1" type="ORF">ACFQ3T_08545</name>
</gene>
<evidence type="ECO:0000313" key="2">
    <source>
        <dbReference type="Proteomes" id="UP001597168"/>
    </source>
</evidence>
<accession>A0ABW3QQU7</accession>
<keyword evidence="2" id="KW-1185">Reference proteome</keyword>